<comment type="caution">
    <text evidence="1">The sequence shown here is derived from an EMBL/GenBank/DDBJ whole genome shotgun (WGS) entry which is preliminary data.</text>
</comment>
<dbReference type="InterPro" id="IPR051678">
    <property type="entry name" value="AGP_Transferase"/>
</dbReference>
<protein>
    <recommendedName>
        <fullName evidence="3">Aminoglycoside phosphotransferase domain-containing protein</fullName>
    </recommendedName>
</protein>
<dbReference type="Proteomes" id="UP001285441">
    <property type="component" value="Unassembled WGS sequence"/>
</dbReference>
<dbReference type="SUPFAM" id="SSF56112">
    <property type="entry name" value="Protein kinase-like (PK-like)"/>
    <property type="match status" value="1"/>
</dbReference>
<evidence type="ECO:0008006" key="3">
    <source>
        <dbReference type="Google" id="ProtNLM"/>
    </source>
</evidence>
<evidence type="ECO:0000313" key="2">
    <source>
        <dbReference type="Proteomes" id="UP001285441"/>
    </source>
</evidence>
<dbReference type="SUPFAM" id="SSF118310">
    <property type="entry name" value="AN1-like Zinc finger"/>
    <property type="match status" value="1"/>
</dbReference>
<organism evidence="1 2">
    <name type="scientific">Podospora didyma</name>
    <dbReference type="NCBI Taxonomy" id="330526"/>
    <lineage>
        <taxon>Eukaryota</taxon>
        <taxon>Fungi</taxon>
        <taxon>Dikarya</taxon>
        <taxon>Ascomycota</taxon>
        <taxon>Pezizomycotina</taxon>
        <taxon>Sordariomycetes</taxon>
        <taxon>Sordariomycetidae</taxon>
        <taxon>Sordariales</taxon>
        <taxon>Podosporaceae</taxon>
        <taxon>Podospora</taxon>
    </lineage>
</organism>
<sequence>MPSLWSCDWVGCQSPAVQRAGDCLLCDSHLCRTHLQDQWHTCPKPETNWNEYSARYAAAESQRLDELCRRIDGGKLCVRASQVRGGTNVQCAIDLSPKKLSAMMGGQNCHAEVVFADGVVWLARFRLSSPISPPPEVRDYVLRSEAVTMEFLQRYTRIPSPRVFDWACESDPANTVGVGYILTEKLQGAPLDWQGATTAQREKVVRQLVDIMLEIERHPFDRLGSLMATTAMSRGEIALAAAAAAAVEPQMQVQGLAQHSTFRSGEDGKPPGPFRSSQEALRTLVEAHLRMIAGGEIGTVDNAADVFLVHRFRLDVLDRVWKSAAEEDEKFFLKHADDKGDHILVNADFDIVGVIDWEWCSTASREEAFSSPCMMWPVAAFYDGSNELADEELLLARVFCERGREDLARCVLDGRKVQRLFFALGPGGASHEDRRTFASLFMGLKQAFDPGHSSKEEKRGGEKEEWEAWRAIALMKWKHDSLLQAVLKSE</sequence>
<evidence type="ECO:0000313" key="1">
    <source>
        <dbReference type="EMBL" id="KAK3391312.1"/>
    </source>
</evidence>
<name>A0AAE0U578_9PEZI</name>
<dbReference type="PANTHER" id="PTHR21310">
    <property type="entry name" value="AMINOGLYCOSIDE PHOSPHOTRANSFERASE-RELATED-RELATED"/>
    <property type="match status" value="1"/>
</dbReference>
<gene>
    <name evidence="1" type="ORF">B0H63DRAFT_508466</name>
</gene>
<dbReference type="PANTHER" id="PTHR21310:SF15">
    <property type="entry name" value="AMINOGLYCOSIDE PHOSPHOTRANSFERASE DOMAIN-CONTAINING PROTEIN"/>
    <property type="match status" value="1"/>
</dbReference>
<keyword evidence="2" id="KW-1185">Reference proteome</keyword>
<reference evidence="1" key="1">
    <citation type="journal article" date="2023" name="Mol. Phylogenet. Evol.">
        <title>Genome-scale phylogeny and comparative genomics of the fungal order Sordariales.</title>
        <authorList>
            <person name="Hensen N."/>
            <person name="Bonometti L."/>
            <person name="Westerberg I."/>
            <person name="Brannstrom I.O."/>
            <person name="Guillou S."/>
            <person name="Cros-Aarteil S."/>
            <person name="Calhoun S."/>
            <person name="Haridas S."/>
            <person name="Kuo A."/>
            <person name="Mondo S."/>
            <person name="Pangilinan J."/>
            <person name="Riley R."/>
            <person name="LaButti K."/>
            <person name="Andreopoulos B."/>
            <person name="Lipzen A."/>
            <person name="Chen C."/>
            <person name="Yan M."/>
            <person name="Daum C."/>
            <person name="Ng V."/>
            <person name="Clum A."/>
            <person name="Steindorff A."/>
            <person name="Ohm R.A."/>
            <person name="Martin F."/>
            <person name="Silar P."/>
            <person name="Natvig D.O."/>
            <person name="Lalanne C."/>
            <person name="Gautier V."/>
            <person name="Ament-Velasquez S.L."/>
            <person name="Kruys A."/>
            <person name="Hutchinson M.I."/>
            <person name="Powell A.J."/>
            <person name="Barry K."/>
            <person name="Miller A.N."/>
            <person name="Grigoriev I.V."/>
            <person name="Debuchy R."/>
            <person name="Gladieux P."/>
            <person name="Hiltunen Thoren M."/>
            <person name="Johannesson H."/>
        </authorList>
    </citation>
    <scope>NUCLEOTIDE SEQUENCE</scope>
    <source>
        <strain evidence="1">CBS 232.78</strain>
    </source>
</reference>
<dbReference type="AlphaFoldDB" id="A0AAE0U578"/>
<dbReference type="InterPro" id="IPR011009">
    <property type="entry name" value="Kinase-like_dom_sf"/>
</dbReference>
<proteinExistence type="predicted"/>
<dbReference type="InterPro" id="IPR035896">
    <property type="entry name" value="AN1-like_Znf"/>
</dbReference>
<accession>A0AAE0U578</accession>
<reference evidence="1" key="2">
    <citation type="submission" date="2023-06" db="EMBL/GenBank/DDBJ databases">
        <authorList>
            <consortium name="Lawrence Berkeley National Laboratory"/>
            <person name="Haridas S."/>
            <person name="Hensen N."/>
            <person name="Bonometti L."/>
            <person name="Westerberg I."/>
            <person name="Brannstrom I.O."/>
            <person name="Guillou S."/>
            <person name="Cros-Aarteil S."/>
            <person name="Calhoun S."/>
            <person name="Kuo A."/>
            <person name="Mondo S."/>
            <person name="Pangilinan J."/>
            <person name="Riley R."/>
            <person name="LaButti K."/>
            <person name="Andreopoulos B."/>
            <person name="Lipzen A."/>
            <person name="Chen C."/>
            <person name="Yanf M."/>
            <person name="Daum C."/>
            <person name="Ng V."/>
            <person name="Clum A."/>
            <person name="Steindorff A."/>
            <person name="Ohm R."/>
            <person name="Martin F."/>
            <person name="Silar P."/>
            <person name="Natvig D."/>
            <person name="Lalanne C."/>
            <person name="Gautier V."/>
            <person name="Ament-velasquez S.L."/>
            <person name="Kruys A."/>
            <person name="Hutchinson M.I."/>
            <person name="Powell A.J."/>
            <person name="Barry K."/>
            <person name="Miller A.N."/>
            <person name="Grigoriev I.V."/>
            <person name="Debuchy R."/>
            <person name="Gladieux P."/>
            <person name="Thoren M.H."/>
            <person name="Johannesson H."/>
        </authorList>
    </citation>
    <scope>NUCLEOTIDE SEQUENCE</scope>
    <source>
        <strain evidence="1">CBS 232.78</strain>
    </source>
</reference>
<dbReference type="EMBL" id="JAULSW010000002">
    <property type="protein sequence ID" value="KAK3391312.1"/>
    <property type="molecule type" value="Genomic_DNA"/>
</dbReference>